<keyword evidence="2" id="KW-0418">Kinase</keyword>
<dbReference type="AlphaFoldDB" id="A0A3L6PTW1"/>
<dbReference type="InterPro" id="IPR017441">
    <property type="entry name" value="Protein_kinase_ATP_BS"/>
</dbReference>
<dbReference type="PROSITE" id="PS50011">
    <property type="entry name" value="PROTEIN_KINASE_DOM"/>
    <property type="match status" value="1"/>
</dbReference>
<dbReference type="InterPro" id="IPR011009">
    <property type="entry name" value="Kinase-like_dom_sf"/>
</dbReference>
<dbReference type="GO" id="GO:0004674">
    <property type="term" value="F:protein serine/threonine kinase activity"/>
    <property type="evidence" value="ECO:0007669"/>
    <property type="project" value="UniProtKB-KW"/>
</dbReference>
<dbReference type="Proteomes" id="UP000275267">
    <property type="component" value="Unassembled WGS sequence"/>
</dbReference>
<evidence type="ECO:0000313" key="14">
    <source>
        <dbReference type="EMBL" id="RLM65178.1"/>
    </source>
</evidence>
<keyword evidence="15" id="KW-1185">Reference proteome</keyword>
<keyword evidence="5" id="KW-0732">Signal</keyword>
<evidence type="ECO:0000256" key="1">
    <source>
        <dbReference type="ARBA" id="ARBA00004479"/>
    </source>
</evidence>
<proteinExistence type="predicted"/>
<dbReference type="PANTHER" id="PTHR27009">
    <property type="entry name" value="RUST RESISTANCE KINASE LR10-RELATED"/>
    <property type="match status" value="1"/>
</dbReference>
<reference evidence="15" key="1">
    <citation type="journal article" date="2019" name="Nat. Commun.">
        <title>The genome of broomcorn millet.</title>
        <authorList>
            <person name="Zou C."/>
            <person name="Miki D."/>
            <person name="Li D."/>
            <person name="Tang Q."/>
            <person name="Xiao L."/>
            <person name="Rajput S."/>
            <person name="Deng P."/>
            <person name="Jia W."/>
            <person name="Huang R."/>
            <person name="Zhang M."/>
            <person name="Sun Y."/>
            <person name="Hu J."/>
            <person name="Fu X."/>
            <person name="Schnable P.S."/>
            <person name="Li F."/>
            <person name="Zhang H."/>
            <person name="Feng B."/>
            <person name="Zhu X."/>
            <person name="Liu R."/>
            <person name="Schnable J.C."/>
            <person name="Zhu J.-K."/>
            <person name="Zhang H."/>
        </authorList>
    </citation>
    <scope>NUCLEOTIDE SEQUENCE [LARGE SCALE GENOMIC DNA]</scope>
</reference>
<dbReference type="InterPro" id="IPR001245">
    <property type="entry name" value="Ser-Thr/Tyr_kinase_cat_dom"/>
</dbReference>
<accession>A0A3L6PTW1</accession>
<evidence type="ECO:0000256" key="2">
    <source>
        <dbReference type="ARBA" id="ARBA00022527"/>
    </source>
</evidence>
<evidence type="ECO:0000256" key="4">
    <source>
        <dbReference type="ARBA" id="ARBA00022692"/>
    </source>
</evidence>
<keyword evidence="3" id="KW-0808">Transferase</keyword>
<evidence type="ECO:0000256" key="9">
    <source>
        <dbReference type="ARBA" id="ARBA00023136"/>
    </source>
</evidence>
<evidence type="ECO:0000256" key="8">
    <source>
        <dbReference type="ARBA" id="ARBA00022989"/>
    </source>
</evidence>
<evidence type="ECO:0000256" key="7">
    <source>
        <dbReference type="ARBA" id="ARBA00022840"/>
    </source>
</evidence>
<evidence type="ECO:0000256" key="10">
    <source>
        <dbReference type="ARBA" id="ARBA00023180"/>
    </source>
</evidence>
<dbReference type="OrthoDB" id="4062651at2759"/>
<protein>
    <recommendedName>
        <fullName evidence="13">Protein kinase domain-containing protein</fullName>
    </recommendedName>
</protein>
<dbReference type="GO" id="GO:0005524">
    <property type="term" value="F:ATP binding"/>
    <property type="evidence" value="ECO:0007669"/>
    <property type="project" value="UniProtKB-UniRule"/>
</dbReference>
<organism evidence="14 15">
    <name type="scientific">Panicum miliaceum</name>
    <name type="common">Proso millet</name>
    <name type="synonym">Broomcorn millet</name>
    <dbReference type="NCBI Taxonomy" id="4540"/>
    <lineage>
        <taxon>Eukaryota</taxon>
        <taxon>Viridiplantae</taxon>
        <taxon>Streptophyta</taxon>
        <taxon>Embryophyta</taxon>
        <taxon>Tracheophyta</taxon>
        <taxon>Spermatophyta</taxon>
        <taxon>Magnoliopsida</taxon>
        <taxon>Liliopsida</taxon>
        <taxon>Poales</taxon>
        <taxon>Poaceae</taxon>
        <taxon>PACMAD clade</taxon>
        <taxon>Panicoideae</taxon>
        <taxon>Panicodae</taxon>
        <taxon>Paniceae</taxon>
        <taxon>Panicinae</taxon>
        <taxon>Panicum</taxon>
        <taxon>Panicum sect. Panicum</taxon>
    </lineage>
</organism>
<dbReference type="PROSITE" id="PS00107">
    <property type="entry name" value="PROTEIN_KINASE_ATP"/>
    <property type="match status" value="1"/>
</dbReference>
<feature type="transmembrane region" description="Helical" evidence="12">
    <location>
        <begin position="6"/>
        <end position="30"/>
    </location>
</feature>
<evidence type="ECO:0000256" key="5">
    <source>
        <dbReference type="ARBA" id="ARBA00022729"/>
    </source>
</evidence>
<dbReference type="InterPro" id="IPR045874">
    <property type="entry name" value="LRK10/LRL21-25-like"/>
</dbReference>
<keyword evidence="4 12" id="KW-0812">Transmembrane</keyword>
<evidence type="ECO:0000313" key="15">
    <source>
        <dbReference type="Proteomes" id="UP000275267"/>
    </source>
</evidence>
<evidence type="ECO:0000256" key="3">
    <source>
        <dbReference type="ARBA" id="ARBA00022679"/>
    </source>
</evidence>
<evidence type="ECO:0000256" key="6">
    <source>
        <dbReference type="ARBA" id="ARBA00022741"/>
    </source>
</evidence>
<gene>
    <name evidence="14" type="ORF">C2845_PM16G22500</name>
</gene>
<dbReference type="STRING" id="4540.A0A3L6PTW1"/>
<dbReference type="Gene3D" id="3.30.200.20">
    <property type="entry name" value="Phosphorylase Kinase, domain 1"/>
    <property type="match status" value="1"/>
</dbReference>
<keyword evidence="2" id="KW-0723">Serine/threonine-protein kinase</keyword>
<feature type="domain" description="Protein kinase" evidence="13">
    <location>
        <begin position="102"/>
        <end position="293"/>
    </location>
</feature>
<dbReference type="FunFam" id="3.30.200.20:FF:000178">
    <property type="entry name" value="serine/threonine-protein kinase PBS1-like"/>
    <property type="match status" value="1"/>
</dbReference>
<comment type="caution">
    <text evidence="14">The sequence shown here is derived from an EMBL/GenBank/DDBJ whole genome shotgun (WGS) entry which is preliminary data.</text>
</comment>
<feature type="binding site" evidence="11">
    <location>
        <position position="130"/>
    </location>
    <ligand>
        <name>ATP</name>
        <dbReference type="ChEBI" id="CHEBI:30616"/>
    </ligand>
</feature>
<name>A0A3L6PTW1_PANMI</name>
<dbReference type="InterPro" id="IPR000719">
    <property type="entry name" value="Prot_kinase_dom"/>
</dbReference>
<dbReference type="Gene3D" id="1.10.510.10">
    <property type="entry name" value="Transferase(Phosphotransferase) domain 1"/>
    <property type="match status" value="1"/>
</dbReference>
<keyword evidence="10" id="KW-0325">Glycoprotein</keyword>
<dbReference type="SUPFAM" id="SSF56112">
    <property type="entry name" value="Protein kinase-like (PK-like)"/>
    <property type="match status" value="1"/>
</dbReference>
<evidence type="ECO:0000259" key="13">
    <source>
        <dbReference type="PROSITE" id="PS50011"/>
    </source>
</evidence>
<keyword evidence="8 12" id="KW-1133">Transmembrane helix</keyword>
<dbReference type="Pfam" id="PF07714">
    <property type="entry name" value="PK_Tyr_Ser-Thr"/>
    <property type="match status" value="1"/>
</dbReference>
<evidence type="ECO:0000256" key="12">
    <source>
        <dbReference type="SAM" id="Phobius"/>
    </source>
</evidence>
<keyword evidence="9 12" id="KW-0472">Membrane</keyword>
<evidence type="ECO:0000256" key="11">
    <source>
        <dbReference type="PROSITE-ProRule" id="PRU10141"/>
    </source>
</evidence>
<keyword evidence="6 11" id="KW-0547">Nucleotide-binding</keyword>
<comment type="subcellular location">
    <subcellularLocation>
        <location evidence="1">Membrane</location>
        <topology evidence="1">Single-pass type I membrane protein</topology>
    </subcellularLocation>
</comment>
<dbReference type="GO" id="GO:0016020">
    <property type="term" value="C:membrane"/>
    <property type="evidence" value="ECO:0007669"/>
    <property type="project" value="UniProtKB-SubCell"/>
</dbReference>
<keyword evidence="7 11" id="KW-0067">ATP-binding</keyword>
<dbReference type="EMBL" id="PQIB02000015">
    <property type="protein sequence ID" value="RLM65178.1"/>
    <property type="molecule type" value="Genomic_DNA"/>
</dbReference>
<sequence>MSLSGGVLAVTLVGMITAGIVAVASVVAIYKCAKVAVKMYLQGDGGSLHRVASAVTRETGSTGAAAGESDDAEMGSMSYFIEDLQSERPVRFSSQQLRAFTRNYAHKVGSGGFGVVYKGRLPNGVPVAVKVLNSTLGKRAEEQFMVEVGTIGRTYHINLVRLYGFCFDAAVKALVYEYMENGSLDGYLFDPPPERKDTHLTITGARGTPGYAAPELWMPLPVTHKCDVYSYGMLLRRNLELGLHGRESQEWYPRWVWHRFEAGDVDAVLARAVATGDRKERETAERMCKVALW</sequence>